<dbReference type="GO" id="GO:0005829">
    <property type="term" value="C:cytosol"/>
    <property type="evidence" value="ECO:0007669"/>
    <property type="project" value="TreeGrafter"/>
</dbReference>
<comment type="subunit">
    <text evidence="2 10">Homodimer.</text>
</comment>
<reference evidence="12 13" key="1">
    <citation type="submission" date="2016-10" db="EMBL/GenBank/DDBJ databases">
        <authorList>
            <person name="de Groot N.N."/>
        </authorList>
    </citation>
    <scope>NUCLEOTIDE SEQUENCE [LARGE SCALE GENOMIC DNA]</scope>
    <source>
        <strain evidence="12 13">IBRC-M 10780</strain>
    </source>
</reference>
<evidence type="ECO:0000256" key="7">
    <source>
        <dbReference type="ARBA" id="ARBA00023080"/>
    </source>
</evidence>
<dbReference type="SUPFAM" id="SSF52972">
    <property type="entry name" value="ITPase-like"/>
    <property type="match status" value="1"/>
</dbReference>
<dbReference type="HAMAP" id="MF_01405">
    <property type="entry name" value="Non_canon_purine_NTPase"/>
    <property type="match status" value="1"/>
</dbReference>
<comment type="similarity">
    <text evidence="1 10 11">Belongs to the HAM1 NTPase family.</text>
</comment>
<dbReference type="GO" id="GO:0036222">
    <property type="term" value="F:XTP diphosphatase activity"/>
    <property type="evidence" value="ECO:0007669"/>
    <property type="project" value="UniProtKB-UniRule"/>
</dbReference>
<sequence>MKKIIIATKNRGKAKEFETMFTKYNIQAVSLLDLDNDIPDVEETGSTFKENAALKAEEISRLLETPVLADDSGLVIDALNGRPGIYSARYAGEPKDDKANVEKVLAELKEVPEENRSARFVCVLAVAIPGEKTLFRTGYCEGKIQRQPRGENGFGYDPIFVPKDYDRTMAELAPQEKNNISHRKNAIVQLEDWLKSLS</sequence>
<dbReference type="InterPro" id="IPR029001">
    <property type="entry name" value="ITPase-like_fam"/>
</dbReference>
<keyword evidence="4 10" id="KW-0547">Nucleotide-binding</keyword>
<dbReference type="InterPro" id="IPR002637">
    <property type="entry name" value="RdgB/HAM1"/>
</dbReference>
<dbReference type="Gene3D" id="3.90.950.10">
    <property type="match status" value="1"/>
</dbReference>
<name>A0A1I0EG04_9BACI</name>
<proteinExistence type="inferred from homology"/>
<accession>A0A1I0EG04</accession>
<dbReference type="EMBL" id="FOHE01000011">
    <property type="protein sequence ID" value="SET43396.1"/>
    <property type="molecule type" value="Genomic_DNA"/>
</dbReference>
<evidence type="ECO:0000313" key="13">
    <source>
        <dbReference type="Proteomes" id="UP000198618"/>
    </source>
</evidence>
<feature type="active site" description="Proton acceptor" evidence="10">
    <location>
        <position position="71"/>
    </location>
</feature>
<dbReference type="GO" id="GO:0035870">
    <property type="term" value="F:dITP diphosphatase activity"/>
    <property type="evidence" value="ECO:0007669"/>
    <property type="project" value="UniProtKB-UniRule"/>
</dbReference>
<feature type="binding site" evidence="10">
    <location>
        <position position="72"/>
    </location>
    <ligand>
        <name>substrate</name>
    </ligand>
</feature>
<feature type="binding site" evidence="10">
    <location>
        <position position="177"/>
    </location>
    <ligand>
        <name>substrate</name>
    </ligand>
</feature>
<evidence type="ECO:0000256" key="5">
    <source>
        <dbReference type="ARBA" id="ARBA00022801"/>
    </source>
</evidence>
<evidence type="ECO:0000256" key="11">
    <source>
        <dbReference type="RuleBase" id="RU003781"/>
    </source>
</evidence>
<dbReference type="GO" id="GO:0046872">
    <property type="term" value="F:metal ion binding"/>
    <property type="evidence" value="ECO:0007669"/>
    <property type="project" value="UniProtKB-KW"/>
</dbReference>
<feature type="binding site" evidence="10">
    <location>
        <position position="71"/>
    </location>
    <ligand>
        <name>Mg(2+)</name>
        <dbReference type="ChEBI" id="CHEBI:18420"/>
    </ligand>
</feature>
<comment type="catalytic activity">
    <reaction evidence="8 10">
        <text>dITP + H2O = dIMP + diphosphate + H(+)</text>
        <dbReference type="Rhea" id="RHEA:28342"/>
        <dbReference type="ChEBI" id="CHEBI:15377"/>
        <dbReference type="ChEBI" id="CHEBI:15378"/>
        <dbReference type="ChEBI" id="CHEBI:33019"/>
        <dbReference type="ChEBI" id="CHEBI:61194"/>
        <dbReference type="ChEBI" id="CHEBI:61382"/>
        <dbReference type="EC" id="3.6.1.66"/>
    </reaction>
</comment>
<dbReference type="STRING" id="930131.SAMN05216389_11164"/>
<dbReference type="NCBIfam" id="NF011397">
    <property type="entry name" value="PRK14822.1"/>
    <property type="match status" value="1"/>
</dbReference>
<dbReference type="NCBIfam" id="TIGR00042">
    <property type="entry name" value="RdgB/HAM1 family non-canonical purine NTP pyrophosphatase"/>
    <property type="match status" value="1"/>
</dbReference>
<dbReference type="GO" id="GO:0036220">
    <property type="term" value="F:ITP diphosphatase activity"/>
    <property type="evidence" value="ECO:0007669"/>
    <property type="project" value="UniProtKB-UniRule"/>
</dbReference>
<evidence type="ECO:0000256" key="8">
    <source>
        <dbReference type="ARBA" id="ARBA00051875"/>
    </source>
</evidence>
<feature type="binding site" evidence="10">
    <location>
        <begin position="154"/>
        <end position="157"/>
    </location>
    <ligand>
        <name>substrate</name>
    </ligand>
</feature>
<feature type="binding site" evidence="10">
    <location>
        <begin position="182"/>
        <end position="183"/>
    </location>
    <ligand>
        <name>substrate</name>
    </ligand>
</feature>
<dbReference type="GO" id="GO:0000166">
    <property type="term" value="F:nucleotide binding"/>
    <property type="evidence" value="ECO:0007669"/>
    <property type="project" value="UniProtKB-KW"/>
</dbReference>
<dbReference type="GO" id="GO:0009146">
    <property type="term" value="P:purine nucleoside triphosphate catabolic process"/>
    <property type="evidence" value="ECO:0007669"/>
    <property type="project" value="UniProtKB-UniRule"/>
</dbReference>
<evidence type="ECO:0000256" key="3">
    <source>
        <dbReference type="ARBA" id="ARBA00022723"/>
    </source>
</evidence>
<dbReference type="RefSeq" id="WP_090870374.1">
    <property type="nucleotide sequence ID" value="NZ_FOHE01000011.1"/>
</dbReference>
<protein>
    <recommendedName>
        <fullName evidence="10">dITP/XTP pyrophosphatase</fullName>
        <ecNumber evidence="10">3.6.1.66</ecNumber>
    </recommendedName>
    <alternativeName>
        <fullName evidence="10">Non-canonical purine NTP pyrophosphatase</fullName>
    </alternativeName>
    <alternativeName>
        <fullName evidence="10">Non-standard purine NTP pyrophosphatase</fullName>
    </alternativeName>
    <alternativeName>
        <fullName evidence="10">Nucleoside-triphosphate diphosphatase</fullName>
    </alternativeName>
    <alternativeName>
        <fullName evidence="10">Nucleoside-triphosphate pyrophosphatase</fullName>
        <shortName evidence="10">NTPase</shortName>
    </alternativeName>
</protein>
<keyword evidence="3 10" id="KW-0479">Metal-binding</keyword>
<dbReference type="GO" id="GO:0009117">
    <property type="term" value="P:nucleotide metabolic process"/>
    <property type="evidence" value="ECO:0007669"/>
    <property type="project" value="UniProtKB-KW"/>
</dbReference>
<evidence type="ECO:0000313" key="12">
    <source>
        <dbReference type="EMBL" id="SET43396.1"/>
    </source>
</evidence>
<organism evidence="12 13">
    <name type="scientific">Oceanobacillus limi</name>
    <dbReference type="NCBI Taxonomy" id="930131"/>
    <lineage>
        <taxon>Bacteria</taxon>
        <taxon>Bacillati</taxon>
        <taxon>Bacillota</taxon>
        <taxon>Bacilli</taxon>
        <taxon>Bacillales</taxon>
        <taxon>Bacillaceae</taxon>
        <taxon>Oceanobacillus</taxon>
    </lineage>
</organism>
<dbReference type="OrthoDB" id="9807456at2"/>
<dbReference type="FunFam" id="3.90.950.10:FF:000001">
    <property type="entry name" value="dITP/XTP pyrophosphatase"/>
    <property type="match status" value="1"/>
</dbReference>
<keyword evidence="13" id="KW-1185">Reference proteome</keyword>
<comment type="catalytic activity">
    <reaction evidence="9 10">
        <text>XTP + H2O = XMP + diphosphate + H(+)</text>
        <dbReference type="Rhea" id="RHEA:28610"/>
        <dbReference type="ChEBI" id="CHEBI:15377"/>
        <dbReference type="ChEBI" id="CHEBI:15378"/>
        <dbReference type="ChEBI" id="CHEBI:33019"/>
        <dbReference type="ChEBI" id="CHEBI:57464"/>
        <dbReference type="ChEBI" id="CHEBI:61314"/>
        <dbReference type="EC" id="3.6.1.66"/>
    </reaction>
</comment>
<feature type="binding site" evidence="10">
    <location>
        <position position="42"/>
    </location>
    <ligand>
        <name>Mg(2+)</name>
        <dbReference type="ChEBI" id="CHEBI:18420"/>
    </ligand>
</feature>
<evidence type="ECO:0000256" key="2">
    <source>
        <dbReference type="ARBA" id="ARBA00011738"/>
    </source>
</evidence>
<dbReference type="EC" id="3.6.1.66" evidence="10"/>
<evidence type="ECO:0000256" key="1">
    <source>
        <dbReference type="ARBA" id="ARBA00008023"/>
    </source>
</evidence>
<dbReference type="GO" id="GO:0017111">
    <property type="term" value="F:ribonucleoside triphosphate phosphatase activity"/>
    <property type="evidence" value="ECO:0007669"/>
    <property type="project" value="InterPro"/>
</dbReference>
<dbReference type="InterPro" id="IPR020922">
    <property type="entry name" value="dITP/XTP_pyrophosphatase"/>
</dbReference>
<evidence type="ECO:0000256" key="9">
    <source>
        <dbReference type="ARBA" id="ARBA00052017"/>
    </source>
</evidence>
<comment type="catalytic activity">
    <reaction evidence="10">
        <text>ITP + H2O = IMP + diphosphate + H(+)</text>
        <dbReference type="Rhea" id="RHEA:29399"/>
        <dbReference type="ChEBI" id="CHEBI:15377"/>
        <dbReference type="ChEBI" id="CHEBI:15378"/>
        <dbReference type="ChEBI" id="CHEBI:33019"/>
        <dbReference type="ChEBI" id="CHEBI:58053"/>
        <dbReference type="ChEBI" id="CHEBI:61402"/>
        <dbReference type="EC" id="3.6.1.66"/>
    </reaction>
</comment>
<gene>
    <name evidence="12" type="ORF">SAMN05216389_11164</name>
</gene>
<keyword evidence="7 10" id="KW-0546">Nucleotide metabolism</keyword>
<dbReference type="Proteomes" id="UP000198618">
    <property type="component" value="Unassembled WGS sequence"/>
</dbReference>
<dbReference type="CDD" id="cd00515">
    <property type="entry name" value="HAM1"/>
    <property type="match status" value="1"/>
</dbReference>
<evidence type="ECO:0000256" key="6">
    <source>
        <dbReference type="ARBA" id="ARBA00022842"/>
    </source>
</evidence>
<dbReference type="Pfam" id="PF01725">
    <property type="entry name" value="Ham1p_like"/>
    <property type="match status" value="1"/>
</dbReference>
<evidence type="ECO:0000256" key="4">
    <source>
        <dbReference type="ARBA" id="ARBA00022741"/>
    </source>
</evidence>
<dbReference type="AlphaFoldDB" id="A0A1I0EG04"/>
<dbReference type="PANTHER" id="PTHR11067">
    <property type="entry name" value="INOSINE TRIPHOSPHATE PYROPHOSPHATASE/HAM1 PROTEIN"/>
    <property type="match status" value="1"/>
</dbReference>
<dbReference type="PANTHER" id="PTHR11067:SF9">
    <property type="entry name" value="INOSINE TRIPHOSPHATE PYROPHOSPHATASE"/>
    <property type="match status" value="1"/>
</dbReference>
<comment type="function">
    <text evidence="10">Pyrophosphatase that catalyzes the hydrolysis of nucleoside triphosphates to their monophosphate derivatives, with a high preference for the non-canonical purine nucleotides XTP (xanthosine triphosphate), dITP (deoxyinosine triphosphate) and ITP. Seems to function as a house-cleaning enzyme that removes non-canonical purine nucleotides from the nucleotide pool, thus preventing their incorporation into DNA/RNA and avoiding chromosomal lesions.</text>
</comment>
<evidence type="ECO:0000256" key="10">
    <source>
        <dbReference type="HAMAP-Rule" id="MF_01405"/>
    </source>
</evidence>
<keyword evidence="6 10" id="KW-0460">Magnesium</keyword>
<comment type="cofactor">
    <cofactor evidence="10">
        <name>Mg(2+)</name>
        <dbReference type="ChEBI" id="CHEBI:18420"/>
    </cofactor>
    <text evidence="10">Binds 1 Mg(2+) ion per subunit.</text>
</comment>
<feature type="binding site" evidence="10">
    <location>
        <begin position="8"/>
        <end position="13"/>
    </location>
    <ligand>
        <name>substrate</name>
    </ligand>
</feature>
<keyword evidence="5 10" id="KW-0378">Hydrolase</keyword>